<keyword evidence="10" id="KW-1133">Transmembrane helix</keyword>
<evidence type="ECO:0000256" key="5">
    <source>
        <dbReference type="ARBA" id="ARBA00022777"/>
    </source>
</evidence>
<accession>A0ABX1JNV4</accession>
<evidence type="ECO:0000256" key="2">
    <source>
        <dbReference type="ARBA" id="ARBA00022527"/>
    </source>
</evidence>
<dbReference type="GO" id="GO:0016301">
    <property type="term" value="F:kinase activity"/>
    <property type="evidence" value="ECO:0007669"/>
    <property type="project" value="UniProtKB-KW"/>
</dbReference>
<keyword evidence="2" id="KW-0723">Serine/threonine-protein kinase</keyword>
<keyword evidence="10" id="KW-0472">Membrane</keyword>
<evidence type="ECO:0000256" key="1">
    <source>
        <dbReference type="ARBA" id="ARBA00012513"/>
    </source>
</evidence>
<dbReference type="InterPro" id="IPR008271">
    <property type="entry name" value="Ser/Thr_kinase_AS"/>
</dbReference>
<evidence type="ECO:0000256" key="8">
    <source>
        <dbReference type="ARBA" id="ARBA00048679"/>
    </source>
</evidence>
<sequence>MQEHVADPLLDAAVDGRYRVVSRLARGGMSTVYLATDTRLDRPVALKILYPHLAADSFFLERFVREAKSAARLSHPHVAGVLDQGYDGDVAYLAMEYVPGHTLRDTLNEKAPLTPRLALALLDPVVEGLSAAHQAGLVHRDVKPENVLMSSDGRIKIGDFGLSRASSAGNSTATLIGTVAYIAPELVSNGAADARSDIYSVGIMLFEMLTGRQPFIGESPIQIAYQHVNSTVPLPSTLVPGLAADLDELVQWCTARDPERRPHSPGGLLGELRHIRTTLSDQALDFRPAADGPAPHGAGNTEAGPAGSRTGMSAAPPVPAAPAASGTDATAEDPNRTTVIAPGYQRTTAIPRTPVPDTAAHEPAPPRRQAPAHRRPGGLTKRQERAWERERERQAQRPAVALRPGNRRRRGAAWVVLLAILAVLAATAGWFFGMGPGAPVSIPEVTGRSAADARALLEQRGLEFTLNEVFDEEVQRGLAVGTIPAPPAQVRWFEQVTLVISKGPELFDVPRLLGLSEDEARAKLEESNLAAGEVFGEYSDSAPAGQIIGQDPASGEQLRRGSQVDLTTSIGPEPFEVPDVTGESVAEATAELQEAGLQVSIAEERTYDSDIDAGNVAAQSPSSGTVVPGDTVTLTLSLGPRLVEVPSVVGRDLGEARSILEDLGFEVDVRSFFFDEDDDNATVRFQDPDGGTAPEGSMVTLRVF</sequence>
<dbReference type="PROSITE" id="PS50011">
    <property type="entry name" value="PROTEIN_KINASE_DOM"/>
    <property type="match status" value="1"/>
</dbReference>
<feature type="transmembrane region" description="Helical" evidence="10">
    <location>
        <begin position="412"/>
        <end position="433"/>
    </location>
</feature>
<dbReference type="Pfam" id="PF03793">
    <property type="entry name" value="PASTA"/>
    <property type="match status" value="4"/>
</dbReference>
<keyword evidence="4" id="KW-0547">Nucleotide-binding</keyword>
<evidence type="ECO:0000313" key="14">
    <source>
        <dbReference type="Proteomes" id="UP000523795"/>
    </source>
</evidence>
<dbReference type="Gene3D" id="1.10.510.10">
    <property type="entry name" value="Transferase(Phosphotransferase) domain 1"/>
    <property type="match status" value="1"/>
</dbReference>
<evidence type="ECO:0000256" key="7">
    <source>
        <dbReference type="ARBA" id="ARBA00047899"/>
    </source>
</evidence>
<dbReference type="InterPro" id="IPR011009">
    <property type="entry name" value="Kinase-like_dom_sf"/>
</dbReference>
<gene>
    <name evidence="13" type="primary">pknB</name>
    <name evidence="13" type="ORF">HER39_10580</name>
</gene>
<name>A0ABX1JNV4_9MICC</name>
<keyword evidence="3" id="KW-0808">Transferase</keyword>
<dbReference type="InterPro" id="IPR005543">
    <property type="entry name" value="PASTA_dom"/>
</dbReference>
<dbReference type="SUPFAM" id="SSF56112">
    <property type="entry name" value="Protein kinase-like (PK-like)"/>
    <property type="match status" value="1"/>
</dbReference>
<dbReference type="PROSITE" id="PS00108">
    <property type="entry name" value="PROTEIN_KINASE_ST"/>
    <property type="match status" value="1"/>
</dbReference>
<feature type="domain" description="PASTA" evidence="12">
    <location>
        <begin position="639"/>
        <end position="704"/>
    </location>
</feature>
<evidence type="ECO:0000256" key="6">
    <source>
        <dbReference type="ARBA" id="ARBA00022840"/>
    </source>
</evidence>
<dbReference type="EC" id="2.7.11.1" evidence="1"/>
<evidence type="ECO:0000256" key="9">
    <source>
        <dbReference type="SAM" id="MobiDB-lite"/>
    </source>
</evidence>
<evidence type="ECO:0000259" key="12">
    <source>
        <dbReference type="PROSITE" id="PS51178"/>
    </source>
</evidence>
<dbReference type="NCBIfam" id="NF033483">
    <property type="entry name" value="PknB_PASTA_kin"/>
    <property type="match status" value="1"/>
</dbReference>
<comment type="catalytic activity">
    <reaction evidence="7">
        <text>L-threonyl-[protein] + ATP = O-phospho-L-threonyl-[protein] + ADP + H(+)</text>
        <dbReference type="Rhea" id="RHEA:46608"/>
        <dbReference type="Rhea" id="RHEA-COMP:11060"/>
        <dbReference type="Rhea" id="RHEA-COMP:11605"/>
        <dbReference type="ChEBI" id="CHEBI:15378"/>
        <dbReference type="ChEBI" id="CHEBI:30013"/>
        <dbReference type="ChEBI" id="CHEBI:30616"/>
        <dbReference type="ChEBI" id="CHEBI:61977"/>
        <dbReference type="ChEBI" id="CHEBI:456216"/>
        <dbReference type="EC" id="2.7.11.1"/>
    </reaction>
</comment>
<keyword evidence="10" id="KW-0812">Transmembrane</keyword>
<dbReference type="CDD" id="cd06577">
    <property type="entry name" value="PASTA_pknB"/>
    <property type="match status" value="4"/>
</dbReference>
<comment type="caution">
    <text evidence="13">The sequence shown here is derived from an EMBL/GenBank/DDBJ whole genome shotgun (WGS) entry which is preliminary data.</text>
</comment>
<feature type="region of interest" description="Disordered" evidence="9">
    <location>
        <begin position="286"/>
        <end position="400"/>
    </location>
</feature>
<organism evidence="13 14">
    <name type="scientific">Arthrobacter deserti</name>
    <dbReference type="NCBI Taxonomy" id="1742687"/>
    <lineage>
        <taxon>Bacteria</taxon>
        <taxon>Bacillati</taxon>
        <taxon>Actinomycetota</taxon>
        <taxon>Actinomycetes</taxon>
        <taxon>Micrococcales</taxon>
        <taxon>Micrococcaceae</taxon>
        <taxon>Arthrobacter</taxon>
    </lineage>
</organism>
<feature type="domain" description="Protein kinase" evidence="11">
    <location>
        <begin position="18"/>
        <end position="277"/>
    </location>
</feature>
<dbReference type="EMBL" id="JAAZSR010000157">
    <property type="protein sequence ID" value="NKX50998.1"/>
    <property type="molecule type" value="Genomic_DNA"/>
</dbReference>
<dbReference type="Gene3D" id="3.30.10.20">
    <property type="match status" value="4"/>
</dbReference>
<proteinExistence type="predicted"/>
<dbReference type="PANTHER" id="PTHR43289:SF34">
    <property type="entry name" value="SERINE_THREONINE-PROTEIN KINASE YBDM-RELATED"/>
    <property type="match status" value="1"/>
</dbReference>
<reference evidence="13 14" key="1">
    <citation type="submission" date="2020-04" db="EMBL/GenBank/DDBJ databases">
        <authorList>
            <person name="Liu S."/>
        </authorList>
    </citation>
    <scope>NUCLEOTIDE SEQUENCE [LARGE SCALE GENOMIC DNA]</scope>
    <source>
        <strain evidence="13 14">CGMCC 1.15091</strain>
    </source>
</reference>
<keyword evidence="5 13" id="KW-0418">Kinase</keyword>
<keyword evidence="6" id="KW-0067">ATP-binding</keyword>
<dbReference type="InterPro" id="IPR000719">
    <property type="entry name" value="Prot_kinase_dom"/>
</dbReference>
<dbReference type="PROSITE" id="PS51178">
    <property type="entry name" value="PASTA"/>
    <property type="match status" value="4"/>
</dbReference>
<feature type="domain" description="PASTA" evidence="12">
    <location>
        <begin position="571"/>
        <end position="638"/>
    </location>
</feature>
<feature type="domain" description="PASTA" evidence="12">
    <location>
        <begin position="503"/>
        <end position="570"/>
    </location>
</feature>
<evidence type="ECO:0000256" key="10">
    <source>
        <dbReference type="SAM" id="Phobius"/>
    </source>
</evidence>
<protein>
    <recommendedName>
        <fullName evidence="1">non-specific serine/threonine protein kinase</fullName>
        <ecNumber evidence="1">2.7.11.1</ecNumber>
    </recommendedName>
</protein>
<dbReference type="Pfam" id="PF00069">
    <property type="entry name" value="Pkinase"/>
    <property type="match status" value="1"/>
</dbReference>
<dbReference type="CDD" id="cd14014">
    <property type="entry name" value="STKc_PknB_like"/>
    <property type="match status" value="1"/>
</dbReference>
<comment type="catalytic activity">
    <reaction evidence="8">
        <text>L-seryl-[protein] + ATP = O-phospho-L-seryl-[protein] + ADP + H(+)</text>
        <dbReference type="Rhea" id="RHEA:17989"/>
        <dbReference type="Rhea" id="RHEA-COMP:9863"/>
        <dbReference type="Rhea" id="RHEA-COMP:11604"/>
        <dbReference type="ChEBI" id="CHEBI:15378"/>
        <dbReference type="ChEBI" id="CHEBI:29999"/>
        <dbReference type="ChEBI" id="CHEBI:30616"/>
        <dbReference type="ChEBI" id="CHEBI:83421"/>
        <dbReference type="ChEBI" id="CHEBI:456216"/>
        <dbReference type="EC" id="2.7.11.1"/>
    </reaction>
</comment>
<evidence type="ECO:0000256" key="4">
    <source>
        <dbReference type="ARBA" id="ARBA00022741"/>
    </source>
</evidence>
<feature type="domain" description="PASTA" evidence="12">
    <location>
        <begin position="437"/>
        <end position="502"/>
    </location>
</feature>
<keyword evidence="14" id="KW-1185">Reference proteome</keyword>
<evidence type="ECO:0000256" key="3">
    <source>
        <dbReference type="ARBA" id="ARBA00022679"/>
    </source>
</evidence>
<dbReference type="SMART" id="SM00220">
    <property type="entry name" value="S_TKc"/>
    <property type="match status" value="1"/>
</dbReference>
<dbReference type="Gene3D" id="3.30.200.20">
    <property type="entry name" value="Phosphorylase Kinase, domain 1"/>
    <property type="match status" value="1"/>
</dbReference>
<dbReference type="PANTHER" id="PTHR43289">
    <property type="entry name" value="MITOGEN-ACTIVATED PROTEIN KINASE KINASE KINASE 20-RELATED"/>
    <property type="match status" value="1"/>
</dbReference>
<feature type="compositionally biased region" description="Basic and acidic residues" evidence="9">
    <location>
        <begin position="381"/>
        <end position="395"/>
    </location>
</feature>
<feature type="compositionally biased region" description="Low complexity" evidence="9">
    <location>
        <begin position="289"/>
        <end position="299"/>
    </location>
</feature>
<evidence type="ECO:0000259" key="11">
    <source>
        <dbReference type="PROSITE" id="PS50011"/>
    </source>
</evidence>
<dbReference type="Proteomes" id="UP000523795">
    <property type="component" value="Unassembled WGS sequence"/>
</dbReference>
<evidence type="ECO:0000313" key="13">
    <source>
        <dbReference type="EMBL" id="NKX50998.1"/>
    </source>
</evidence>
<dbReference type="SMART" id="SM00740">
    <property type="entry name" value="PASTA"/>
    <property type="match status" value="4"/>
</dbReference>